<accession>A0A0F8ZM48</accession>
<dbReference type="PANTHER" id="PTHR30327:SF1">
    <property type="entry name" value="UPF0301 PROTEIN YQGE"/>
    <property type="match status" value="1"/>
</dbReference>
<proteinExistence type="inferred from homology"/>
<comment type="caution">
    <text evidence="1">The sequence shown here is derived from an EMBL/GenBank/DDBJ whole genome shotgun (WGS) entry which is preliminary data.</text>
</comment>
<dbReference type="AlphaFoldDB" id="A0A0F8ZM48"/>
<dbReference type="Pfam" id="PF02622">
    <property type="entry name" value="DUF179"/>
    <property type="match status" value="1"/>
</dbReference>
<name>A0A0F8ZM48_9ZZZZ</name>
<evidence type="ECO:0000313" key="1">
    <source>
        <dbReference type="EMBL" id="KKK61016.1"/>
    </source>
</evidence>
<gene>
    <name evidence="1" type="ORF">LCGC14_3018550</name>
</gene>
<dbReference type="EMBL" id="LAZR01062684">
    <property type="protein sequence ID" value="KKK61016.1"/>
    <property type="molecule type" value="Genomic_DNA"/>
</dbReference>
<dbReference type="PANTHER" id="PTHR30327">
    <property type="entry name" value="UNCHARACTERIZED PROTEIN YQGE"/>
    <property type="match status" value="1"/>
</dbReference>
<reference evidence="1" key="1">
    <citation type="journal article" date="2015" name="Nature">
        <title>Complex archaea that bridge the gap between prokaryotes and eukaryotes.</title>
        <authorList>
            <person name="Spang A."/>
            <person name="Saw J.H."/>
            <person name="Jorgensen S.L."/>
            <person name="Zaremba-Niedzwiedzka K."/>
            <person name="Martijn J."/>
            <person name="Lind A.E."/>
            <person name="van Eijk R."/>
            <person name="Schleper C."/>
            <person name="Guy L."/>
            <person name="Ettema T.J."/>
        </authorList>
    </citation>
    <scope>NUCLEOTIDE SEQUENCE</scope>
</reference>
<protein>
    <submittedName>
        <fullName evidence="1">Uncharacterized protein</fullName>
    </submittedName>
</protein>
<dbReference type="SUPFAM" id="SSF143456">
    <property type="entry name" value="VC0467-like"/>
    <property type="match status" value="1"/>
</dbReference>
<organism evidence="1">
    <name type="scientific">marine sediment metagenome</name>
    <dbReference type="NCBI Taxonomy" id="412755"/>
    <lineage>
        <taxon>unclassified sequences</taxon>
        <taxon>metagenomes</taxon>
        <taxon>ecological metagenomes</taxon>
    </lineage>
</organism>
<sequence>MPGLLDPNFSHAVIYICEHTAEGAMGLVVNNPLEIPLSQVFEQFEIDYSPAVGEQSLLSGGPVQTDRGFVLHRPTKREWESTLTISSDISLTASKDIIPDIARERGPNDLIITLGYSGWGPGQLEEELSSNAWLTVPGDANIVFNVPFDQRAHAAAAIIGIDLNQLSTNAGHA</sequence>
<dbReference type="Gene3D" id="3.40.1740.10">
    <property type="entry name" value="VC0467-like"/>
    <property type="match status" value="1"/>
</dbReference>
<dbReference type="GO" id="GO:0005829">
    <property type="term" value="C:cytosol"/>
    <property type="evidence" value="ECO:0007669"/>
    <property type="project" value="TreeGrafter"/>
</dbReference>
<dbReference type="NCBIfam" id="NF001266">
    <property type="entry name" value="PRK00228.1-1"/>
    <property type="match status" value="1"/>
</dbReference>
<dbReference type="InterPro" id="IPR003774">
    <property type="entry name" value="AlgH-like"/>
</dbReference>
<dbReference type="HAMAP" id="MF_00758">
    <property type="entry name" value="UPF0301"/>
    <property type="match status" value="1"/>
</dbReference>